<sequence>MGTRQRRPESSSSFRSPLFFFVVVAPRSAICFFTELFWFVLVHQNCTFLLLFFGCFFLADLVIPRDSIGFSLVYSLFTLVLVFCLIPFSYCNSTFFSLFIFS</sequence>
<evidence type="ECO:0000313" key="2">
    <source>
        <dbReference type="EMBL" id="CAH9130149.1"/>
    </source>
</evidence>
<dbReference type="AlphaFoldDB" id="A0AAV0F3Z7"/>
<evidence type="ECO:0000256" key="1">
    <source>
        <dbReference type="SAM" id="Phobius"/>
    </source>
</evidence>
<protein>
    <submittedName>
        <fullName evidence="2">Uncharacterized protein</fullName>
    </submittedName>
</protein>
<reference evidence="2" key="1">
    <citation type="submission" date="2022-07" db="EMBL/GenBank/DDBJ databases">
        <authorList>
            <person name="Macas J."/>
            <person name="Novak P."/>
            <person name="Neumann P."/>
        </authorList>
    </citation>
    <scope>NUCLEOTIDE SEQUENCE</scope>
</reference>
<keyword evidence="1" id="KW-0812">Transmembrane</keyword>
<dbReference type="Proteomes" id="UP001152523">
    <property type="component" value="Unassembled WGS sequence"/>
</dbReference>
<keyword evidence="3" id="KW-1185">Reference proteome</keyword>
<proteinExistence type="predicted"/>
<feature type="transmembrane region" description="Helical" evidence="1">
    <location>
        <begin position="20"/>
        <end position="41"/>
    </location>
</feature>
<organism evidence="2 3">
    <name type="scientific">Cuscuta epithymum</name>
    <dbReference type="NCBI Taxonomy" id="186058"/>
    <lineage>
        <taxon>Eukaryota</taxon>
        <taxon>Viridiplantae</taxon>
        <taxon>Streptophyta</taxon>
        <taxon>Embryophyta</taxon>
        <taxon>Tracheophyta</taxon>
        <taxon>Spermatophyta</taxon>
        <taxon>Magnoliopsida</taxon>
        <taxon>eudicotyledons</taxon>
        <taxon>Gunneridae</taxon>
        <taxon>Pentapetalae</taxon>
        <taxon>asterids</taxon>
        <taxon>lamiids</taxon>
        <taxon>Solanales</taxon>
        <taxon>Convolvulaceae</taxon>
        <taxon>Cuscuteae</taxon>
        <taxon>Cuscuta</taxon>
        <taxon>Cuscuta subgen. Cuscuta</taxon>
    </lineage>
</organism>
<gene>
    <name evidence="2" type="ORF">CEPIT_LOCUS30407</name>
</gene>
<keyword evidence="1" id="KW-1133">Transmembrane helix</keyword>
<feature type="transmembrane region" description="Helical" evidence="1">
    <location>
        <begin position="76"/>
        <end position="101"/>
    </location>
</feature>
<keyword evidence="1" id="KW-0472">Membrane</keyword>
<comment type="caution">
    <text evidence="2">The sequence shown here is derived from an EMBL/GenBank/DDBJ whole genome shotgun (WGS) entry which is preliminary data.</text>
</comment>
<name>A0AAV0F3Z7_9ASTE</name>
<feature type="transmembrane region" description="Helical" evidence="1">
    <location>
        <begin position="47"/>
        <end position="64"/>
    </location>
</feature>
<accession>A0AAV0F3Z7</accession>
<evidence type="ECO:0000313" key="3">
    <source>
        <dbReference type="Proteomes" id="UP001152523"/>
    </source>
</evidence>
<dbReference type="EMBL" id="CAMAPF010000958">
    <property type="protein sequence ID" value="CAH9130149.1"/>
    <property type="molecule type" value="Genomic_DNA"/>
</dbReference>